<dbReference type="EMBL" id="CP071182">
    <property type="protein sequence ID" value="QSO48814.1"/>
    <property type="molecule type" value="Genomic_DNA"/>
</dbReference>
<accession>A0A9X7Z783</accession>
<dbReference type="Proteomes" id="UP000663505">
    <property type="component" value="Chromosome"/>
</dbReference>
<sequence>MQITEQAKQQLEELFKQNHASGVRVAFAGMGCCSPKIGLSLDEPEEDDVIDVVNGIRVAIENRVVPQTVQVTLDYQTTPTESGFVLRGSSSCC</sequence>
<dbReference type="SUPFAM" id="SSF89360">
    <property type="entry name" value="HesB-like domain"/>
    <property type="match status" value="1"/>
</dbReference>
<dbReference type="Gene3D" id="2.60.300.12">
    <property type="entry name" value="HesB-like domain"/>
    <property type="match status" value="1"/>
</dbReference>
<organism evidence="1 2">
    <name type="scientific">Alicyclobacillus mengziensis</name>
    <dbReference type="NCBI Taxonomy" id="2931921"/>
    <lineage>
        <taxon>Bacteria</taxon>
        <taxon>Bacillati</taxon>
        <taxon>Bacillota</taxon>
        <taxon>Bacilli</taxon>
        <taxon>Bacillales</taxon>
        <taxon>Alicyclobacillaceae</taxon>
        <taxon>Alicyclobacillus</taxon>
    </lineage>
</organism>
<dbReference type="AlphaFoldDB" id="A0A9X7Z783"/>
<reference evidence="1 2" key="1">
    <citation type="submission" date="2021-02" db="EMBL/GenBank/DDBJ databases">
        <title>Alicyclobacillus curvatus sp. nov. and Alicyclobacillus mengziensis sp. nov., two acidophilic bacteria isolated from acid mine drainage.</title>
        <authorList>
            <person name="Huang Y."/>
        </authorList>
    </citation>
    <scope>NUCLEOTIDE SEQUENCE [LARGE SCALE GENOMIC DNA]</scope>
    <source>
        <strain evidence="1 2">S30H14</strain>
    </source>
</reference>
<dbReference type="InterPro" id="IPR035903">
    <property type="entry name" value="HesB-like_dom_sf"/>
</dbReference>
<evidence type="ECO:0000313" key="1">
    <source>
        <dbReference type="EMBL" id="QSO48814.1"/>
    </source>
</evidence>
<proteinExistence type="predicted"/>
<dbReference type="RefSeq" id="WP_206658128.1">
    <property type="nucleotide sequence ID" value="NZ_CP071182.1"/>
</dbReference>
<name>A0A9X7Z783_9BACL</name>
<gene>
    <name evidence="1" type="ORF">JZ786_07625</name>
</gene>
<protein>
    <submittedName>
        <fullName evidence="1">Adhesin</fullName>
    </submittedName>
</protein>
<dbReference type="KEGG" id="afx:JZ786_07625"/>
<keyword evidence="2" id="KW-1185">Reference proteome</keyword>
<evidence type="ECO:0000313" key="2">
    <source>
        <dbReference type="Proteomes" id="UP000663505"/>
    </source>
</evidence>